<evidence type="ECO:0000256" key="7">
    <source>
        <dbReference type="SAM" id="SignalP"/>
    </source>
</evidence>
<name>A0A542XPD2_SALAC</name>
<protein>
    <submittedName>
        <fullName evidence="8">Putative copper resistance protein D</fullName>
    </submittedName>
</protein>
<dbReference type="AlphaFoldDB" id="A0A542XPD2"/>
<keyword evidence="7" id="KW-0732">Signal</keyword>
<organism evidence="8 9">
    <name type="scientific">Salinispora arenicola</name>
    <dbReference type="NCBI Taxonomy" id="168697"/>
    <lineage>
        <taxon>Bacteria</taxon>
        <taxon>Bacillati</taxon>
        <taxon>Actinomycetota</taxon>
        <taxon>Actinomycetes</taxon>
        <taxon>Micromonosporales</taxon>
        <taxon>Micromonosporaceae</taxon>
        <taxon>Salinispora</taxon>
    </lineage>
</organism>
<dbReference type="EMBL" id="VFOL01000001">
    <property type="protein sequence ID" value="TQL37704.1"/>
    <property type="molecule type" value="Genomic_DNA"/>
</dbReference>
<keyword evidence="3 6" id="KW-0812">Transmembrane</keyword>
<dbReference type="Proteomes" id="UP000315983">
    <property type="component" value="Unassembled WGS sequence"/>
</dbReference>
<feature type="transmembrane region" description="Helical" evidence="6">
    <location>
        <begin position="76"/>
        <end position="101"/>
    </location>
</feature>
<proteinExistence type="predicted"/>
<feature type="signal peptide" evidence="7">
    <location>
        <begin position="1"/>
        <end position="27"/>
    </location>
</feature>
<feature type="transmembrane region" description="Helical" evidence="6">
    <location>
        <begin position="157"/>
        <end position="176"/>
    </location>
</feature>
<feature type="transmembrane region" description="Helical" evidence="6">
    <location>
        <begin position="47"/>
        <end position="64"/>
    </location>
</feature>
<evidence type="ECO:0000256" key="4">
    <source>
        <dbReference type="ARBA" id="ARBA00022989"/>
    </source>
</evidence>
<reference evidence="8 9" key="1">
    <citation type="submission" date="2019-06" db="EMBL/GenBank/DDBJ databases">
        <title>Sequencing the genomes of 1000 actinobacteria strains.</title>
        <authorList>
            <person name="Klenk H.-P."/>
        </authorList>
    </citation>
    <scope>NUCLEOTIDE SEQUENCE [LARGE SCALE GENOMIC DNA]</scope>
    <source>
        <strain evidence="8 9">DSM 44819</strain>
    </source>
</reference>
<dbReference type="GeneID" id="93772098"/>
<keyword evidence="5 6" id="KW-0472">Membrane</keyword>
<dbReference type="InterPro" id="IPR019108">
    <property type="entry name" value="Caa3_assmbl_CtaG-rel"/>
</dbReference>
<evidence type="ECO:0000313" key="9">
    <source>
        <dbReference type="Proteomes" id="UP000315983"/>
    </source>
</evidence>
<feature type="transmembrane region" description="Helical" evidence="6">
    <location>
        <begin position="188"/>
        <end position="211"/>
    </location>
</feature>
<sequence>MQRVDPISIATSVATPAATSISAPAAAATTPPPFTVTSVFTEARLDSWVTVGLVLVAGLYLYGIHRLRVSGTRWPVARAALFLGPGLGGIASVTVSGLQAYDSTLLSVDMVQHLMLSMVAPIFLALGAPITLALQALPPGPRERLLAMVHSRLARAYSHPLVAFAIFVVTPFAIYFTDLYRYTLEHAWAHGLVHAHVILAGCVFFWPLLGVDPLPGRWPHPGRALLMLLSVPLYTVLGLSIMQSSTLFGGDWHSSLGLTWADPWEDQVIAGGILWGGGEFVSVTVLAVLVGQWMRQAEREARRIDRELDRQEAHQRATGATG</sequence>
<comment type="caution">
    <text evidence="8">The sequence shown here is derived from an EMBL/GenBank/DDBJ whole genome shotgun (WGS) entry which is preliminary data.</text>
</comment>
<evidence type="ECO:0000313" key="8">
    <source>
        <dbReference type="EMBL" id="TQL37704.1"/>
    </source>
</evidence>
<evidence type="ECO:0000256" key="1">
    <source>
        <dbReference type="ARBA" id="ARBA00004651"/>
    </source>
</evidence>
<dbReference type="Pfam" id="PF09678">
    <property type="entry name" value="Caa3_CtaG"/>
    <property type="match status" value="1"/>
</dbReference>
<comment type="subcellular location">
    <subcellularLocation>
        <location evidence="1">Cell membrane</location>
        <topology evidence="1">Multi-pass membrane protein</topology>
    </subcellularLocation>
</comment>
<feature type="transmembrane region" description="Helical" evidence="6">
    <location>
        <begin position="268"/>
        <end position="293"/>
    </location>
</feature>
<keyword evidence="2" id="KW-1003">Cell membrane</keyword>
<dbReference type="GO" id="GO:0005886">
    <property type="term" value="C:plasma membrane"/>
    <property type="evidence" value="ECO:0007669"/>
    <property type="project" value="UniProtKB-SubCell"/>
</dbReference>
<evidence type="ECO:0000256" key="2">
    <source>
        <dbReference type="ARBA" id="ARBA00022475"/>
    </source>
</evidence>
<feature type="transmembrane region" description="Helical" evidence="6">
    <location>
        <begin position="223"/>
        <end position="248"/>
    </location>
</feature>
<gene>
    <name evidence="8" type="ORF">FB564_2873</name>
</gene>
<keyword evidence="4 6" id="KW-1133">Transmembrane helix</keyword>
<accession>A0A542XPD2</accession>
<dbReference type="RefSeq" id="WP_016813174.1">
    <property type="nucleotide sequence ID" value="NZ_BOQM01000022.1"/>
</dbReference>
<feature type="transmembrane region" description="Helical" evidence="6">
    <location>
        <begin position="113"/>
        <end position="137"/>
    </location>
</feature>
<evidence type="ECO:0000256" key="3">
    <source>
        <dbReference type="ARBA" id="ARBA00022692"/>
    </source>
</evidence>
<evidence type="ECO:0000256" key="5">
    <source>
        <dbReference type="ARBA" id="ARBA00023136"/>
    </source>
</evidence>
<feature type="chain" id="PRO_5022077481" evidence="7">
    <location>
        <begin position="28"/>
        <end position="322"/>
    </location>
</feature>
<evidence type="ECO:0000256" key="6">
    <source>
        <dbReference type="SAM" id="Phobius"/>
    </source>
</evidence>